<dbReference type="AlphaFoldDB" id="F4RQZ2"/>
<dbReference type="Gene3D" id="3.80.10.10">
    <property type="entry name" value="Ribonuclease Inhibitor"/>
    <property type="match status" value="1"/>
</dbReference>
<reference evidence="2" key="1">
    <citation type="journal article" date="2011" name="Proc. Natl. Acad. Sci. U.S.A.">
        <title>Obligate biotrophy features unraveled by the genomic analysis of rust fungi.</title>
        <authorList>
            <person name="Duplessis S."/>
            <person name="Cuomo C.A."/>
            <person name="Lin Y.-C."/>
            <person name="Aerts A."/>
            <person name="Tisserant E."/>
            <person name="Veneault-Fourrey C."/>
            <person name="Joly D.L."/>
            <person name="Hacquard S."/>
            <person name="Amselem J."/>
            <person name="Cantarel B.L."/>
            <person name="Chiu R."/>
            <person name="Coutinho P.M."/>
            <person name="Feau N."/>
            <person name="Field M."/>
            <person name="Frey P."/>
            <person name="Gelhaye E."/>
            <person name="Goldberg J."/>
            <person name="Grabherr M.G."/>
            <person name="Kodira C.D."/>
            <person name="Kohler A."/>
            <person name="Kuees U."/>
            <person name="Lindquist E.A."/>
            <person name="Lucas S.M."/>
            <person name="Mago R."/>
            <person name="Mauceli E."/>
            <person name="Morin E."/>
            <person name="Murat C."/>
            <person name="Pangilinan J.L."/>
            <person name="Park R."/>
            <person name="Pearson M."/>
            <person name="Quesneville H."/>
            <person name="Rouhier N."/>
            <person name="Sakthikumar S."/>
            <person name="Salamov A.A."/>
            <person name="Schmutz J."/>
            <person name="Selles B."/>
            <person name="Shapiro H."/>
            <person name="Tanguay P."/>
            <person name="Tuskan G.A."/>
            <person name="Henrissat B."/>
            <person name="Van de Peer Y."/>
            <person name="Rouze P."/>
            <person name="Ellis J.G."/>
            <person name="Dodds P.N."/>
            <person name="Schein J.E."/>
            <person name="Zhong S."/>
            <person name="Hamelin R.C."/>
            <person name="Grigoriev I.V."/>
            <person name="Szabo L.J."/>
            <person name="Martin F."/>
        </authorList>
    </citation>
    <scope>NUCLEOTIDE SEQUENCE [LARGE SCALE GENOMIC DNA]</scope>
    <source>
        <strain evidence="2">98AG31 / pathotype 3-4-7</strain>
    </source>
</reference>
<evidence type="ECO:0000313" key="2">
    <source>
        <dbReference type="Proteomes" id="UP000001072"/>
    </source>
</evidence>
<evidence type="ECO:0000313" key="1">
    <source>
        <dbReference type="EMBL" id="EGG05123.1"/>
    </source>
</evidence>
<dbReference type="KEGG" id="mlr:MELLADRAFT_88213"/>
<dbReference type="HOGENOM" id="CLU_032925_2_0_1"/>
<gene>
    <name evidence="1" type="ORF">MELLADRAFT_88213</name>
</gene>
<keyword evidence="2" id="KW-1185">Reference proteome</keyword>
<dbReference type="GeneID" id="18934799"/>
<organism evidence="2">
    <name type="scientific">Melampsora larici-populina (strain 98AG31 / pathotype 3-4-7)</name>
    <name type="common">Poplar leaf rust fungus</name>
    <dbReference type="NCBI Taxonomy" id="747676"/>
    <lineage>
        <taxon>Eukaryota</taxon>
        <taxon>Fungi</taxon>
        <taxon>Dikarya</taxon>
        <taxon>Basidiomycota</taxon>
        <taxon>Pucciniomycotina</taxon>
        <taxon>Pucciniomycetes</taxon>
        <taxon>Pucciniales</taxon>
        <taxon>Melampsoraceae</taxon>
        <taxon>Melampsora</taxon>
    </lineage>
</organism>
<proteinExistence type="predicted"/>
<accession>F4RQZ2</accession>
<name>F4RQZ2_MELLP</name>
<dbReference type="InParanoid" id="F4RQZ2"/>
<evidence type="ECO:0008006" key="3">
    <source>
        <dbReference type="Google" id="ProtNLM"/>
    </source>
</evidence>
<dbReference type="InterPro" id="IPR032675">
    <property type="entry name" value="LRR_dom_sf"/>
</dbReference>
<dbReference type="VEuPathDB" id="FungiDB:MELLADRAFT_88213"/>
<protein>
    <recommendedName>
        <fullName evidence="3">F-box domain-containing protein</fullName>
    </recommendedName>
</protein>
<sequence>MDDLKRLPLNIINQILQYFVKQFDRNYGCNSSLVDPDLTPLFYKELLGLRLVSKTWSKAVVPFYFNKIHIDDSRDAKVFLDDWNDTLLGARGSLPVGGLCIKKLWYSEESTKDDDKDEGGEKEEDAEESIPVSMGQVSRLISLFGSDLKTLDITFVRSMGVSSDFIEAIKTMKDLRSLRISFNYKHSKSGTYDLSSISKLLSSIPKLENLTFHYDSLDNLELEPPALSNLRLFSFTYESETKGLSHIMKTSKDSLKIIELFSSTEDPEGLGEVFEPIKDTLEGLFTVCFCEQLYTDVTKLDFPKLRVLRTEDGADCFVGSIYWLEVPMLKHVRTLVTDLHFSEDYWEKALKDAGKDALKEVPNFKHIVFTRDRYLKREGKEINPALVEDFKSRGVQCHVMDEMTCDEIMELDYKLNGPMN</sequence>
<dbReference type="OrthoDB" id="10365356at2759"/>
<dbReference type="EMBL" id="GL883114">
    <property type="protein sequence ID" value="EGG05123.1"/>
    <property type="molecule type" value="Genomic_DNA"/>
</dbReference>
<dbReference type="RefSeq" id="XP_007411488.1">
    <property type="nucleotide sequence ID" value="XM_007411426.1"/>
</dbReference>
<dbReference type="Proteomes" id="UP000001072">
    <property type="component" value="Unassembled WGS sequence"/>
</dbReference>
<dbReference type="SUPFAM" id="SSF52047">
    <property type="entry name" value="RNI-like"/>
    <property type="match status" value="1"/>
</dbReference>